<dbReference type="OrthoDB" id="1450679at2"/>
<dbReference type="AlphaFoldDB" id="A0A5C4SEA9"/>
<comment type="caution">
    <text evidence="1">The sequence shown here is derived from an EMBL/GenBank/DDBJ whole genome shotgun (WGS) entry which is preliminary data.</text>
</comment>
<dbReference type="RefSeq" id="WP_139698645.1">
    <property type="nucleotide sequence ID" value="NZ_CP074074.1"/>
</dbReference>
<keyword evidence="2" id="KW-1185">Reference proteome</keyword>
<gene>
    <name evidence="1" type="ORF">FGF67_15365</name>
</gene>
<organism evidence="1 2">
    <name type="scientific">Allotamlana fucoidanivorans</name>
    <dbReference type="NCBI Taxonomy" id="2583814"/>
    <lineage>
        <taxon>Bacteria</taxon>
        <taxon>Pseudomonadati</taxon>
        <taxon>Bacteroidota</taxon>
        <taxon>Flavobacteriia</taxon>
        <taxon>Flavobacteriales</taxon>
        <taxon>Flavobacteriaceae</taxon>
        <taxon>Allotamlana</taxon>
    </lineage>
</organism>
<protein>
    <submittedName>
        <fullName evidence="1">Uncharacterized protein</fullName>
    </submittedName>
</protein>
<dbReference type="EMBL" id="VDCS01000016">
    <property type="protein sequence ID" value="TNJ41935.1"/>
    <property type="molecule type" value="Genomic_DNA"/>
</dbReference>
<proteinExistence type="predicted"/>
<dbReference type="Proteomes" id="UP000308713">
    <property type="component" value="Unassembled WGS sequence"/>
</dbReference>
<accession>A0A5C4SEA9</accession>
<reference evidence="1 2" key="1">
    <citation type="submission" date="2019-05" db="EMBL/GenBank/DDBJ databases">
        <title>Tamlana fucoidanivorans sp. nov., isolated from the surface of algae collected from Fujian province in China.</title>
        <authorList>
            <person name="Li J."/>
        </authorList>
    </citation>
    <scope>NUCLEOTIDE SEQUENCE [LARGE SCALE GENOMIC DNA]</scope>
    <source>
        <strain evidence="1 2">CW2-9</strain>
    </source>
</reference>
<name>A0A5C4SEA9_9FLAO</name>
<evidence type="ECO:0000313" key="1">
    <source>
        <dbReference type="EMBL" id="TNJ41935.1"/>
    </source>
</evidence>
<sequence>MRKSTLNNVLFGYLFLLVLLTLIYRCSNNTEEKLDDCGCESENIDSVPSKNFSEVPIEEQTSGLLFFKRPENVDYVFDDKHDGQYNNRFWIFQGVNGCNNCQRKFAVCNEGYLGREYDFLKVSNDSIPVRFRGDLKFLCVEPFITPADYFYSEIKLTLIERP</sequence>
<evidence type="ECO:0000313" key="2">
    <source>
        <dbReference type="Proteomes" id="UP000308713"/>
    </source>
</evidence>